<reference evidence="4" key="1">
    <citation type="journal article" date="2015" name="Proc. Natl. Acad. Sci. U.S.A.">
        <title>Genome sequencing of adzuki bean (Vigna angularis) provides insight into high starch and low fat accumulation and domestication.</title>
        <authorList>
            <person name="Yang K."/>
            <person name="Tian Z."/>
            <person name="Chen C."/>
            <person name="Luo L."/>
            <person name="Zhao B."/>
            <person name="Wang Z."/>
            <person name="Yu L."/>
            <person name="Li Y."/>
            <person name="Sun Y."/>
            <person name="Li W."/>
            <person name="Chen Y."/>
            <person name="Li Y."/>
            <person name="Zhang Y."/>
            <person name="Ai D."/>
            <person name="Zhao J."/>
            <person name="Shang C."/>
            <person name="Ma Y."/>
            <person name="Wu B."/>
            <person name="Wang M."/>
            <person name="Gao L."/>
            <person name="Sun D."/>
            <person name="Zhang P."/>
            <person name="Guo F."/>
            <person name="Wang W."/>
            <person name="Li Y."/>
            <person name="Wang J."/>
            <person name="Varshney R.K."/>
            <person name="Wang J."/>
            <person name="Ling H.Q."/>
            <person name="Wan P."/>
        </authorList>
    </citation>
    <scope>NUCLEOTIDE SEQUENCE</scope>
    <source>
        <strain evidence="4">cv. Jingnong 6</strain>
    </source>
</reference>
<evidence type="ECO:0000313" key="4">
    <source>
        <dbReference type="Proteomes" id="UP000053144"/>
    </source>
</evidence>
<gene>
    <name evidence="3" type="ORF">LR48_Vigan632s000500</name>
</gene>
<evidence type="ECO:0000313" key="3">
    <source>
        <dbReference type="EMBL" id="KOM29070.1"/>
    </source>
</evidence>
<feature type="coiled-coil region" evidence="1">
    <location>
        <begin position="279"/>
        <end position="380"/>
    </location>
</feature>
<dbReference type="Gramene" id="KOM29070">
    <property type="protein sequence ID" value="KOM29070"/>
    <property type="gene ID" value="LR48_Vigan632s000500"/>
</dbReference>
<sequence length="394" mass="44553">MSSFEFARVEGRGYADDAVESSSSTNFSIFGPNDDVAINVDFIDEWDRRCKFRLAVAGYGWAPHEDFKGNFLKVVILEAGRSHFYFPDDQPKFPLYWTDSPNKVISWPKSSMTPKELEVISQLSQLPLKASSRTFIGYLGSKALHNRVFDYLSAMDQGKNNTFARMMARNQEEQKKSGEGCFYHPLITPKPTVMQTPPVDLEIQAATSASHPAEAIPISSAQTPKKKKNKRKVAREEKEYSKGMIEEEVSNMAYELAARSRVCMAYAASRRKVAAFVELQALQEKLEATVKSNEELTLRVAKVEKFVVDDKAKAKALLAEARTIARQLQRSNDDLKLDLPCSGERNKELVIERDDLLIERDSLRGKLQKLDDENKFLGEEVINEHVLGFNQVIV</sequence>
<feature type="region of interest" description="Disordered" evidence="2">
    <location>
        <begin position="210"/>
        <end position="238"/>
    </location>
</feature>
<keyword evidence="1" id="KW-0175">Coiled coil</keyword>
<evidence type="ECO:0000256" key="1">
    <source>
        <dbReference type="SAM" id="Coils"/>
    </source>
</evidence>
<proteinExistence type="predicted"/>
<dbReference type="Proteomes" id="UP000053144">
    <property type="component" value="Unassembled WGS sequence"/>
</dbReference>
<organism evidence="3 4">
    <name type="scientific">Phaseolus angularis</name>
    <name type="common">Azuki bean</name>
    <name type="synonym">Vigna angularis</name>
    <dbReference type="NCBI Taxonomy" id="3914"/>
    <lineage>
        <taxon>Eukaryota</taxon>
        <taxon>Viridiplantae</taxon>
        <taxon>Streptophyta</taxon>
        <taxon>Embryophyta</taxon>
        <taxon>Tracheophyta</taxon>
        <taxon>Spermatophyta</taxon>
        <taxon>Magnoliopsida</taxon>
        <taxon>eudicotyledons</taxon>
        <taxon>Gunneridae</taxon>
        <taxon>Pentapetalae</taxon>
        <taxon>rosids</taxon>
        <taxon>fabids</taxon>
        <taxon>Fabales</taxon>
        <taxon>Fabaceae</taxon>
        <taxon>Papilionoideae</taxon>
        <taxon>50 kb inversion clade</taxon>
        <taxon>NPAAA clade</taxon>
        <taxon>indigoferoid/millettioid clade</taxon>
        <taxon>Phaseoleae</taxon>
        <taxon>Vigna</taxon>
    </lineage>
</organism>
<accession>A0A0L9TEN5</accession>
<protein>
    <submittedName>
        <fullName evidence="3">Uncharacterized protein</fullName>
    </submittedName>
</protein>
<evidence type="ECO:0000256" key="2">
    <source>
        <dbReference type="SAM" id="MobiDB-lite"/>
    </source>
</evidence>
<name>A0A0L9TEN5_PHAAN</name>
<feature type="compositionally biased region" description="Basic residues" evidence="2">
    <location>
        <begin position="224"/>
        <end position="233"/>
    </location>
</feature>
<dbReference type="AlphaFoldDB" id="A0A0L9TEN5"/>
<dbReference type="EMBL" id="KQ258466">
    <property type="protein sequence ID" value="KOM29070.1"/>
    <property type="molecule type" value="Genomic_DNA"/>
</dbReference>